<organism evidence="2 3">
    <name type="scientific">Aquimarina addita</name>
    <dbReference type="NCBI Taxonomy" id="870485"/>
    <lineage>
        <taxon>Bacteria</taxon>
        <taxon>Pseudomonadati</taxon>
        <taxon>Bacteroidota</taxon>
        <taxon>Flavobacteriia</taxon>
        <taxon>Flavobacteriales</taxon>
        <taxon>Flavobacteriaceae</taxon>
        <taxon>Aquimarina</taxon>
    </lineage>
</organism>
<proteinExistence type="predicted"/>
<reference evidence="3" key="1">
    <citation type="journal article" date="2019" name="Int. J. Syst. Evol. Microbiol.">
        <title>The Global Catalogue of Microorganisms (GCM) 10K type strain sequencing project: providing services to taxonomists for standard genome sequencing and annotation.</title>
        <authorList>
            <consortium name="The Broad Institute Genomics Platform"/>
            <consortium name="The Broad Institute Genome Sequencing Center for Infectious Disease"/>
            <person name="Wu L."/>
            <person name="Ma J."/>
        </authorList>
    </citation>
    <scope>NUCLEOTIDE SEQUENCE [LARGE SCALE GENOMIC DNA]</scope>
    <source>
        <strain evidence="3">JCM 17106</strain>
    </source>
</reference>
<accession>A0ABP7XEN8</accession>
<dbReference type="EMBL" id="BAABCW010000002">
    <property type="protein sequence ID" value="GAA4111328.1"/>
    <property type="molecule type" value="Genomic_DNA"/>
</dbReference>
<evidence type="ECO:0000256" key="1">
    <source>
        <dbReference type="SAM" id="Phobius"/>
    </source>
</evidence>
<keyword evidence="1" id="KW-1133">Transmembrane helix</keyword>
<gene>
    <name evidence="2" type="ORF">GCM10022393_08940</name>
</gene>
<sequence length="76" mass="8340">MFPEDLIYYVALIILGIIAGLIFSEIISFYQKDAEAINLFNKGLLALIGDFSSDAICSTLHGIIDRIKAIFTPSNS</sequence>
<protein>
    <submittedName>
        <fullName evidence="2">Uncharacterized protein</fullName>
    </submittedName>
</protein>
<dbReference type="Proteomes" id="UP001500459">
    <property type="component" value="Unassembled WGS sequence"/>
</dbReference>
<keyword evidence="1" id="KW-0812">Transmembrane</keyword>
<comment type="caution">
    <text evidence="2">The sequence shown here is derived from an EMBL/GenBank/DDBJ whole genome shotgun (WGS) entry which is preliminary data.</text>
</comment>
<keyword evidence="3" id="KW-1185">Reference proteome</keyword>
<evidence type="ECO:0000313" key="3">
    <source>
        <dbReference type="Proteomes" id="UP001500459"/>
    </source>
</evidence>
<feature type="transmembrane region" description="Helical" evidence="1">
    <location>
        <begin position="6"/>
        <end position="30"/>
    </location>
</feature>
<name>A0ABP7XEN8_9FLAO</name>
<evidence type="ECO:0000313" key="2">
    <source>
        <dbReference type="EMBL" id="GAA4111328.1"/>
    </source>
</evidence>
<keyword evidence="1" id="KW-0472">Membrane</keyword>
<dbReference type="RefSeq" id="WP_344925129.1">
    <property type="nucleotide sequence ID" value="NZ_BAABCW010000002.1"/>
</dbReference>